<accession>A0ABV4AYX2</accession>
<dbReference type="EMBL" id="JBGBDC010000002">
    <property type="protein sequence ID" value="MEY2250339.1"/>
    <property type="molecule type" value="Genomic_DNA"/>
</dbReference>
<sequence>MTYALSRAQDDYDGMLPDDPLADPVRERLEEQNAQLLAIIKGYQEIVTEAADKLDRVTPAGGHRVRRVLGELQEDLACVIH</sequence>
<gene>
    <name evidence="2" type="ORF">AB7A72_04945</name>
</gene>
<evidence type="ECO:0000313" key="3">
    <source>
        <dbReference type="Proteomes" id="UP001562178"/>
    </source>
</evidence>
<keyword evidence="3" id="KW-1185">Reference proteome</keyword>
<dbReference type="RefSeq" id="WP_369459192.1">
    <property type="nucleotide sequence ID" value="NZ_JBGBDC010000002.1"/>
</dbReference>
<feature type="region of interest" description="Disordered" evidence="1">
    <location>
        <begin position="1"/>
        <end position="21"/>
    </location>
</feature>
<dbReference type="Proteomes" id="UP001562178">
    <property type="component" value="Unassembled WGS sequence"/>
</dbReference>
<evidence type="ECO:0000256" key="1">
    <source>
        <dbReference type="SAM" id="MobiDB-lite"/>
    </source>
</evidence>
<proteinExistence type="predicted"/>
<reference evidence="2 3" key="1">
    <citation type="journal article" date="2016" name="Int. J. Syst. Evol. Microbiol.">
        <title>Description of Comamonas sediminis sp. nov., isolated from lagoon sediments.</title>
        <authorList>
            <person name="Subhash Y."/>
            <person name="Bang J.J."/>
            <person name="You T.H."/>
            <person name="Lee S.S."/>
        </authorList>
    </citation>
    <scope>NUCLEOTIDE SEQUENCE [LARGE SCALE GENOMIC DNA]</scope>
    <source>
        <strain evidence="2 3">JCM 31169</strain>
    </source>
</reference>
<protein>
    <submittedName>
        <fullName evidence="2">Uncharacterized protein</fullName>
    </submittedName>
</protein>
<organism evidence="2 3">
    <name type="scientific">Comamonas sediminis</name>
    <dbReference type="NCBI Taxonomy" id="1783360"/>
    <lineage>
        <taxon>Bacteria</taxon>
        <taxon>Pseudomonadati</taxon>
        <taxon>Pseudomonadota</taxon>
        <taxon>Betaproteobacteria</taxon>
        <taxon>Burkholderiales</taxon>
        <taxon>Comamonadaceae</taxon>
        <taxon>Comamonas</taxon>
    </lineage>
</organism>
<name>A0ABV4AYX2_9BURK</name>
<comment type="caution">
    <text evidence="2">The sequence shown here is derived from an EMBL/GenBank/DDBJ whole genome shotgun (WGS) entry which is preliminary data.</text>
</comment>
<evidence type="ECO:0000313" key="2">
    <source>
        <dbReference type="EMBL" id="MEY2250339.1"/>
    </source>
</evidence>